<evidence type="ECO:0000313" key="11">
    <source>
        <dbReference type="EMBL" id="SGY44212.1"/>
    </source>
</evidence>
<dbReference type="InterPro" id="IPR047575">
    <property type="entry name" value="Sm"/>
</dbReference>
<keyword evidence="12" id="KW-1185">Reference proteome</keyword>
<proteinExistence type="inferred from homology"/>
<evidence type="ECO:0000256" key="1">
    <source>
        <dbReference type="ARBA" id="ARBA00004123"/>
    </source>
</evidence>
<dbReference type="InterPro" id="IPR044642">
    <property type="entry name" value="PTHR15588"/>
</dbReference>
<protein>
    <recommendedName>
        <fullName evidence="9">LSM2-LSM8 complex subunit LSM8</fullName>
    </recommendedName>
</protein>
<dbReference type="Proteomes" id="UP000249464">
    <property type="component" value="Unassembled WGS sequence"/>
</dbReference>
<dbReference type="PANTHER" id="PTHR15588">
    <property type="entry name" value="LSM1"/>
    <property type="match status" value="1"/>
</dbReference>
<dbReference type="GO" id="GO:0071011">
    <property type="term" value="C:precatalytic spliceosome"/>
    <property type="evidence" value="ECO:0007669"/>
    <property type="project" value="TreeGrafter"/>
</dbReference>
<dbReference type="SMART" id="SM00651">
    <property type="entry name" value="Sm"/>
    <property type="match status" value="1"/>
</dbReference>
<dbReference type="PROSITE" id="PS52002">
    <property type="entry name" value="SM"/>
    <property type="match status" value="1"/>
</dbReference>
<evidence type="ECO:0000256" key="2">
    <source>
        <dbReference type="ARBA" id="ARBA00006850"/>
    </source>
</evidence>
<comment type="function">
    <text evidence="9">Plays role in pre-mRNA splicing as component of the U4/U6-U5 tri-snRNP complex that is involved in spliceosome assembly, and as component of the precatalytic spliceosome (spliceosome B complex). The heptameric LSM2-8 complex binds specifically to the 3'-terminal U-tract of U6 snRNA.</text>
</comment>
<name>A0A2X0M2E0_9BASI</name>
<keyword evidence="6 9" id="KW-0508">mRNA splicing</keyword>
<comment type="subunit">
    <text evidence="9">LSm subunits form a heteromer with a doughnut shape.</text>
</comment>
<evidence type="ECO:0000256" key="3">
    <source>
        <dbReference type="ARBA" id="ARBA00022664"/>
    </source>
</evidence>
<evidence type="ECO:0000313" key="12">
    <source>
        <dbReference type="Proteomes" id="UP000249464"/>
    </source>
</evidence>
<keyword evidence="4 9" id="KW-0747">Spliceosome</keyword>
<gene>
    <name evidence="11" type="primary">BQ5605_C001g00130</name>
    <name evidence="9" type="synonym">LSM8</name>
    <name evidence="11" type="ORF">BQ5605_C001G00130</name>
</gene>
<dbReference type="GO" id="GO:0046540">
    <property type="term" value="C:U4/U6 x U5 tri-snRNP complex"/>
    <property type="evidence" value="ECO:0007669"/>
    <property type="project" value="UniProtKB-UniRule"/>
</dbReference>
<dbReference type="InterPro" id="IPR034103">
    <property type="entry name" value="Lsm8"/>
</dbReference>
<evidence type="ECO:0000256" key="5">
    <source>
        <dbReference type="ARBA" id="ARBA00022884"/>
    </source>
</evidence>
<feature type="domain" description="Sm" evidence="10">
    <location>
        <begin position="56"/>
        <end position="132"/>
    </location>
</feature>
<dbReference type="EMBL" id="FQNC01000043">
    <property type="protein sequence ID" value="SGY44212.1"/>
    <property type="molecule type" value="Genomic_DNA"/>
</dbReference>
<accession>A0A2X0M2E0</accession>
<dbReference type="STRING" id="796604.A0A2X0M2E0"/>
<dbReference type="GO" id="GO:0000398">
    <property type="term" value="P:mRNA splicing, via spliceosome"/>
    <property type="evidence" value="ECO:0007669"/>
    <property type="project" value="UniProtKB-UniRule"/>
</dbReference>
<dbReference type="Pfam" id="PF01423">
    <property type="entry name" value="LSM"/>
    <property type="match status" value="1"/>
</dbReference>
<evidence type="ECO:0000256" key="7">
    <source>
        <dbReference type="ARBA" id="ARBA00023242"/>
    </source>
</evidence>
<evidence type="ECO:0000259" key="10">
    <source>
        <dbReference type="PROSITE" id="PS52002"/>
    </source>
</evidence>
<evidence type="ECO:0000256" key="4">
    <source>
        <dbReference type="ARBA" id="ARBA00022728"/>
    </source>
</evidence>
<dbReference type="CDD" id="cd01727">
    <property type="entry name" value="LSm8"/>
    <property type="match status" value="1"/>
</dbReference>
<evidence type="ECO:0000256" key="9">
    <source>
        <dbReference type="RuleBase" id="RU365048"/>
    </source>
</evidence>
<dbReference type="GO" id="GO:0003729">
    <property type="term" value="F:mRNA binding"/>
    <property type="evidence" value="ECO:0007669"/>
    <property type="project" value="TreeGrafter"/>
</dbReference>
<keyword evidence="5 9" id="KW-0694">RNA-binding</keyword>
<keyword evidence="8 9" id="KW-0687">Ribonucleoprotein</keyword>
<dbReference type="PANTHER" id="PTHR15588:SF9">
    <property type="entry name" value="U6 SNRNA-ASSOCIATED SM-LIKE PROTEIN LSM8"/>
    <property type="match status" value="1"/>
</dbReference>
<comment type="similarity">
    <text evidence="2 9">Belongs to the snRNP Sm proteins family.</text>
</comment>
<comment type="subcellular location">
    <subcellularLocation>
        <location evidence="1 9">Nucleus</location>
    </subcellularLocation>
</comment>
<dbReference type="FunFam" id="2.30.30.100:FF:000027">
    <property type="entry name" value="U6 snRNA-associated Sm-like protein LSm8"/>
    <property type="match status" value="1"/>
</dbReference>
<reference evidence="11 12" key="1">
    <citation type="submission" date="2016-11" db="EMBL/GenBank/DDBJ databases">
        <authorList>
            <person name="Jaros S."/>
            <person name="Januszkiewicz K."/>
            <person name="Wedrychowicz H."/>
        </authorList>
    </citation>
    <scope>NUCLEOTIDE SEQUENCE [LARGE SCALE GENOMIC DNA]</scope>
</reference>
<dbReference type="SUPFAM" id="SSF50182">
    <property type="entry name" value="Sm-like ribonucleoproteins"/>
    <property type="match status" value="1"/>
</dbReference>
<dbReference type="GO" id="GO:0005688">
    <property type="term" value="C:U6 snRNP"/>
    <property type="evidence" value="ECO:0007669"/>
    <property type="project" value="UniProtKB-UniRule"/>
</dbReference>
<dbReference type="AlphaFoldDB" id="A0A2X0M2E0"/>
<dbReference type="Gene3D" id="2.30.30.100">
    <property type="match status" value="1"/>
</dbReference>
<keyword evidence="3 9" id="KW-0507">mRNA processing</keyword>
<evidence type="ECO:0000256" key="6">
    <source>
        <dbReference type="ARBA" id="ARBA00023187"/>
    </source>
</evidence>
<keyword evidence="7 9" id="KW-0539">Nucleus</keyword>
<dbReference type="InterPro" id="IPR010920">
    <property type="entry name" value="LSM_dom_sf"/>
</dbReference>
<dbReference type="InterPro" id="IPR001163">
    <property type="entry name" value="Sm_dom_euk/arc"/>
</dbReference>
<sequence>MTRVTARSSILDLVSPHPLTPLAPSLGIPGSPLIRRASLGHFATVSQLRKRTRRSDAVSALTAYVDKRVLVITQDGRTIVGTFAGFDQTTNIILSSSTERIYSLDEGVDEQPLGLFVVRGDNITLIGELDEVADKAVDLSTVRAEPIQEIVH</sequence>
<organism evidence="11 12">
    <name type="scientific">Microbotryum silenes-dioicae</name>
    <dbReference type="NCBI Taxonomy" id="796604"/>
    <lineage>
        <taxon>Eukaryota</taxon>
        <taxon>Fungi</taxon>
        <taxon>Dikarya</taxon>
        <taxon>Basidiomycota</taxon>
        <taxon>Pucciniomycotina</taxon>
        <taxon>Microbotryomycetes</taxon>
        <taxon>Microbotryales</taxon>
        <taxon>Microbotryaceae</taxon>
        <taxon>Microbotryum</taxon>
    </lineage>
</organism>
<evidence type="ECO:0000256" key="8">
    <source>
        <dbReference type="ARBA" id="ARBA00023274"/>
    </source>
</evidence>